<dbReference type="KEGG" id="rtu:PR017_05910"/>
<dbReference type="GO" id="GO:0035438">
    <property type="term" value="F:cyclic-di-GMP binding"/>
    <property type="evidence" value="ECO:0007669"/>
    <property type="project" value="InterPro"/>
</dbReference>
<protein>
    <submittedName>
        <fullName evidence="2">PilZ domain-containing protein</fullName>
    </submittedName>
</protein>
<reference evidence="2 3" key="1">
    <citation type="journal article" date="2018" name="Sci. Rep.">
        <title>Rhizobium tumorigenes sp. nov., a novel plant tumorigenic bacterium isolated from cane gall tumors on thornless blackberry.</title>
        <authorList>
            <person name="Kuzmanovi N."/>
            <person name="Smalla K."/>
            <person name="Gronow S."/>
            <person name="PuBawska J."/>
        </authorList>
    </citation>
    <scope>NUCLEOTIDE SEQUENCE [LARGE SCALE GENOMIC DNA]</scope>
    <source>
        <strain evidence="2 3">1078</strain>
    </source>
</reference>
<name>A0AAF1KRE7_9HYPH</name>
<dbReference type="Proteomes" id="UP000249499">
    <property type="component" value="Chromosome"/>
</dbReference>
<accession>A0AAF1KRE7</accession>
<dbReference type="InterPro" id="IPR009875">
    <property type="entry name" value="PilZ_domain"/>
</dbReference>
<dbReference type="Pfam" id="PF07238">
    <property type="entry name" value="PilZ"/>
    <property type="match status" value="1"/>
</dbReference>
<gene>
    <name evidence="2" type="ORF">PR017_05910</name>
</gene>
<evidence type="ECO:0000313" key="3">
    <source>
        <dbReference type="Proteomes" id="UP000249499"/>
    </source>
</evidence>
<dbReference type="AlphaFoldDB" id="A0AAF1KRE7"/>
<sequence>MTMQNEPNMLGMKVRSQVRRHARLVGSVRYLNRETEGRIVDLSPTGLALDLSGAFLGAAGSKVRIDCEEIGTIEGTVRWMRNGRIGVEFNRSSNAAAQVSSYFRFFHKDITPVLKR</sequence>
<keyword evidence="3" id="KW-1185">Reference proteome</keyword>
<organism evidence="2 3">
    <name type="scientific">Rhizobium tumorigenes</name>
    <dbReference type="NCBI Taxonomy" id="2041385"/>
    <lineage>
        <taxon>Bacteria</taxon>
        <taxon>Pseudomonadati</taxon>
        <taxon>Pseudomonadota</taxon>
        <taxon>Alphaproteobacteria</taxon>
        <taxon>Hyphomicrobiales</taxon>
        <taxon>Rhizobiaceae</taxon>
        <taxon>Rhizobium/Agrobacterium group</taxon>
        <taxon>Rhizobium</taxon>
    </lineage>
</organism>
<evidence type="ECO:0000259" key="1">
    <source>
        <dbReference type="Pfam" id="PF07238"/>
    </source>
</evidence>
<evidence type="ECO:0000313" key="2">
    <source>
        <dbReference type="EMBL" id="WFR96657.1"/>
    </source>
</evidence>
<dbReference type="RefSeq" id="WP_111220727.1">
    <property type="nucleotide sequence ID" value="NZ_CP117255.1"/>
</dbReference>
<dbReference type="SUPFAM" id="SSF141371">
    <property type="entry name" value="PilZ domain-like"/>
    <property type="match status" value="1"/>
</dbReference>
<feature type="domain" description="PilZ" evidence="1">
    <location>
        <begin position="15"/>
        <end position="96"/>
    </location>
</feature>
<reference evidence="3" key="2">
    <citation type="journal article" date="2023" name="MicrobiologyOpen">
        <title>Genomics of the tumorigenes clade of the family Rhizobiaceae and description of Rhizobium rhododendri sp. nov.</title>
        <authorList>
            <person name="Kuzmanovic N."/>
            <person name="diCenzo G.C."/>
            <person name="Bunk B."/>
            <person name="Sproeer C."/>
            <person name="Fruehling A."/>
            <person name="Neumann-Schaal M."/>
            <person name="Overmann J."/>
            <person name="Smalla K."/>
        </authorList>
    </citation>
    <scope>NUCLEOTIDE SEQUENCE [LARGE SCALE GENOMIC DNA]</scope>
    <source>
        <strain evidence="3">1078</strain>
    </source>
</reference>
<proteinExistence type="predicted"/>
<dbReference type="EMBL" id="CP117255">
    <property type="protein sequence ID" value="WFR96657.1"/>
    <property type="molecule type" value="Genomic_DNA"/>
</dbReference>
<dbReference type="Gene3D" id="2.40.10.220">
    <property type="entry name" value="predicted glycosyltransferase like domains"/>
    <property type="match status" value="1"/>
</dbReference>